<dbReference type="InterPro" id="IPR026749">
    <property type="entry name" value="Tmem135"/>
</dbReference>
<proteinExistence type="predicted"/>
<sequence>MAADRHPSPPPPPQLLAPILRAYLLAFGSTAGPRIASLILALLPHSPKHPQNLTIKLWQALKQSAGWNRFPAFCAILVGGSLALEGPLRSLGHGIPSNRRLYIRLATKFLSATVAANIGFNLLNSEPSAPLPSRDGSAAPKLKGTGQYGNLRGLDPTEATDAPPAAAANAETFAFEHEDDLSCDFRATVNPSLPPLPARDVYRARSLQPLAGKTIDLTLFAAVRALDICIAPVVAKRRHTAARIVANSSNTVLFVLSCYIIMRAWFYAPNRLPRSYNRWISSAAQLDPRLLLALRHARYGHFRYGIETGIGPLLGTMCRDYGLPYEWGNPAKTIPIPCELVHQGVGPSCEHHFAHRFAKAWLFAAKMYVPLQLLMWAQRFAISARHGTAVKADALVKALREGARSSAFLAAFISLFYYGVCLGRTRLGPRVFSSKTVTPQMWDGGLAVSVGAWLCGWSVLLEKPHRRTEFAFFVLPRALAVVLPRRYERKYLGRERLAFVLSAAVIMTAAGEKPELVRGVFGRVLSGILGTGHKRRPAVEV</sequence>
<evidence type="ECO:0000313" key="3">
    <source>
        <dbReference type="EMBL" id="KAK8174332.1"/>
    </source>
</evidence>
<accession>A0ABR1Y1J0</accession>
<dbReference type="EMBL" id="JBBWUH010000003">
    <property type="protein sequence ID" value="KAK8174332.1"/>
    <property type="molecule type" value="Genomic_DNA"/>
</dbReference>
<evidence type="ECO:0000256" key="1">
    <source>
        <dbReference type="SAM" id="MobiDB-lite"/>
    </source>
</evidence>
<feature type="transmembrane region" description="Helical" evidence="2">
    <location>
        <begin position="440"/>
        <end position="460"/>
    </location>
</feature>
<protein>
    <submittedName>
        <fullName evidence="3">Integral membrane protein</fullName>
    </submittedName>
</protein>
<organism evidence="3 4">
    <name type="scientific">Phyllosticta citrichinensis</name>
    <dbReference type="NCBI Taxonomy" id="1130410"/>
    <lineage>
        <taxon>Eukaryota</taxon>
        <taxon>Fungi</taxon>
        <taxon>Dikarya</taxon>
        <taxon>Ascomycota</taxon>
        <taxon>Pezizomycotina</taxon>
        <taxon>Dothideomycetes</taxon>
        <taxon>Dothideomycetes incertae sedis</taxon>
        <taxon>Botryosphaeriales</taxon>
        <taxon>Phyllostictaceae</taxon>
        <taxon>Phyllosticta</taxon>
    </lineage>
</organism>
<feature type="region of interest" description="Disordered" evidence="1">
    <location>
        <begin position="129"/>
        <end position="162"/>
    </location>
</feature>
<keyword evidence="4" id="KW-1185">Reference proteome</keyword>
<gene>
    <name evidence="3" type="ORF">IWX90DRAFT_429382</name>
</gene>
<keyword evidence="2" id="KW-0472">Membrane</keyword>
<feature type="transmembrane region" description="Helical" evidence="2">
    <location>
        <begin position="244"/>
        <end position="266"/>
    </location>
</feature>
<keyword evidence="2" id="KW-1133">Transmembrane helix</keyword>
<dbReference type="PANTHER" id="PTHR12459">
    <property type="entry name" value="TRANSMEMBRANE PROTEIN 135-RELATED"/>
    <property type="match status" value="1"/>
</dbReference>
<dbReference type="Proteomes" id="UP001456524">
    <property type="component" value="Unassembled WGS sequence"/>
</dbReference>
<keyword evidence="2" id="KW-0812">Transmembrane</keyword>
<reference evidence="3 4" key="1">
    <citation type="journal article" date="2022" name="G3 (Bethesda)">
        <title>Enemy or ally: a genomic approach to elucidate the lifestyle of Phyllosticta citrichinaensis.</title>
        <authorList>
            <person name="Buijs V.A."/>
            <person name="Groenewald J.Z."/>
            <person name="Haridas S."/>
            <person name="LaButti K.M."/>
            <person name="Lipzen A."/>
            <person name="Martin F.M."/>
            <person name="Barry K."/>
            <person name="Grigoriev I.V."/>
            <person name="Crous P.W."/>
            <person name="Seidl M.F."/>
        </authorList>
    </citation>
    <scope>NUCLEOTIDE SEQUENCE [LARGE SCALE GENOMIC DNA]</scope>
    <source>
        <strain evidence="3 4">CBS 129764</strain>
    </source>
</reference>
<name>A0ABR1Y1J0_9PEZI</name>
<dbReference type="PANTHER" id="PTHR12459:SF15">
    <property type="entry name" value="TRANSMEMBRANE PROTEIN 135"/>
    <property type="match status" value="1"/>
</dbReference>
<evidence type="ECO:0000256" key="2">
    <source>
        <dbReference type="SAM" id="Phobius"/>
    </source>
</evidence>
<feature type="transmembrane region" description="Helical" evidence="2">
    <location>
        <begin position="403"/>
        <end position="420"/>
    </location>
</feature>
<comment type="caution">
    <text evidence="3">The sequence shown here is derived from an EMBL/GenBank/DDBJ whole genome shotgun (WGS) entry which is preliminary data.</text>
</comment>
<evidence type="ECO:0000313" key="4">
    <source>
        <dbReference type="Proteomes" id="UP001456524"/>
    </source>
</evidence>